<accession>A0A8S1IW78</accession>
<evidence type="ECO:0000256" key="8">
    <source>
        <dbReference type="ARBA" id="ARBA00022837"/>
    </source>
</evidence>
<reference evidence="17" key="1">
    <citation type="submission" date="2020-12" db="EMBL/GenBank/DDBJ databases">
        <authorList>
            <person name="Iha C."/>
        </authorList>
    </citation>
    <scope>NUCLEOTIDE SEQUENCE</scope>
</reference>
<dbReference type="Proteomes" id="UP000708148">
    <property type="component" value="Unassembled WGS sequence"/>
</dbReference>
<dbReference type="InterPro" id="IPR027359">
    <property type="entry name" value="Volt_channel_dom_sf"/>
</dbReference>
<feature type="transmembrane region" description="Helical" evidence="15">
    <location>
        <begin position="659"/>
        <end position="685"/>
    </location>
</feature>
<evidence type="ECO:0000256" key="14">
    <source>
        <dbReference type="SAM" id="MobiDB-lite"/>
    </source>
</evidence>
<keyword evidence="7" id="KW-0677">Repeat</keyword>
<dbReference type="InterPro" id="IPR005821">
    <property type="entry name" value="Ion_trans_dom"/>
</dbReference>
<keyword evidence="12 15" id="KW-0472">Membrane</keyword>
<evidence type="ECO:0000256" key="11">
    <source>
        <dbReference type="ARBA" id="ARBA00023065"/>
    </source>
</evidence>
<dbReference type="Gene3D" id="1.10.238.10">
    <property type="entry name" value="EF-hand"/>
    <property type="match status" value="1"/>
</dbReference>
<feature type="transmembrane region" description="Helical" evidence="15">
    <location>
        <begin position="209"/>
        <end position="231"/>
    </location>
</feature>
<dbReference type="PANTHER" id="PTHR46988:SF2">
    <property type="entry name" value="TWO PORE CALCIUM CHANNEL PROTEIN 1"/>
    <property type="match status" value="1"/>
</dbReference>
<dbReference type="AlphaFoldDB" id="A0A8S1IW78"/>
<evidence type="ECO:0000256" key="13">
    <source>
        <dbReference type="ARBA" id="ARBA00023303"/>
    </source>
</evidence>
<dbReference type="GO" id="GO:0005245">
    <property type="term" value="F:voltage-gated calcium channel activity"/>
    <property type="evidence" value="ECO:0007669"/>
    <property type="project" value="InterPro"/>
</dbReference>
<evidence type="ECO:0000259" key="16">
    <source>
        <dbReference type="PROSITE" id="PS50222"/>
    </source>
</evidence>
<dbReference type="InterPro" id="IPR002048">
    <property type="entry name" value="EF_hand_dom"/>
</dbReference>
<feature type="transmembrane region" description="Helical" evidence="15">
    <location>
        <begin position="126"/>
        <end position="143"/>
    </location>
</feature>
<evidence type="ECO:0000256" key="12">
    <source>
        <dbReference type="ARBA" id="ARBA00023136"/>
    </source>
</evidence>
<dbReference type="GO" id="GO:0034702">
    <property type="term" value="C:monoatomic ion channel complex"/>
    <property type="evidence" value="ECO:0007669"/>
    <property type="project" value="UniProtKB-KW"/>
</dbReference>
<evidence type="ECO:0000313" key="18">
    <source>
        <dbReference type="Proteomes" id="UP000708148"/>
    </source>
</evidence>
<dbReference type="Pfam" id="PF00520">
    <property type="entry name" value="Ion_trans"/>
    <property type="match status" value="2"/>
</dbReference>
<dbReference type="PROSITE" id="PS50222">
    <property type="entry name" value="EF_HAND_2"/>
    <property type="match status" value="1"/>
</dbReference>
<keyword evidence="5" id="KW-0109">Calcium transport</keyword>
<comment type="subcellular location">
    <subcellularLocation>
        <location evidence="1">Membrane</location>
        <topology evidence="1">Multi-pass membrane protein</topology>
    </subcellularLocation>
</comment>
<evidence type="ECO:0000256" key="10">
    <source>
        <dbReference type="ARBA" id="ARBA00022989"/>
    </source>
</evidence>
<gene>
    <name evidence="17" type="ORF">OSTQU699_LOCUS4586</name>
</gene>
<dbReference type="CDD" id="cd00051">
    <property type="entry name" value="EFh"/>
    <property type="match status" value="1"/>
</dbReference>
<feature type="compositionally biased region" description="Gly residues" evidence="14">
    <location>
        <begin position="1"/>
        <end position="10"/>
    </location>
</feature>
<sequence length="799" mass="89179">MQDLEGGGGHDPNTEPLLTGEDAESADGGAGSAAKSLARRGLHKASRFVEDAFFGVKRAHPLETRAARRWHRVAAKARGPMVAALWGYVLLTLFERPQWCIRSRQMGHQDPCADPKYPTFDLASELLFLALLVGQLGVEYMSFGRGAFEGRLDRLFAGLLALALADLVYAYCTPYSWTRLAPFVRIALLAVRHKEIHGQLEVMYRILPAFGSISALFALFVLLYAWCGCILFSRDEASGIEDALFFPNLWEGMWTLVVLTTTNNSPDMIMPAYSSNRMSILYYMTFLLLAYFFGLNMITAIIYKEYNRGRELNSMKRLARREENLREAFRWLDDGTGIVSAERMMEVFVELNKTTEMEHIAEDHAKLLFAAVDVDGDGAVTQEEFMSVCDVLQVRFVEVKTSAPFEVRFPSMHRLSWFRHFCAFINGRVFDSIIDAVLLMNAVVFVMESSRPLGWDVPDTGKLSIISGWAEPCLSILFVAEAIAKVCINGWLAYWRKLRNKFDLAVTTGTVAATVVLHVPGAYGNAKLIQWFQACRALRAVRHLASCKGFKAICSTFAKVLGPASRLLKVLFVLVFLFSALGVEIFGGRINRDPESPYKDLLERKAPGFAHPSPKFDFLPVNFNDMPSGMVTMFMLLVVNNWDVLVSGFVAVTSPWFRIFFVAFHFLGVLLCLNLATSFIIDIAIEYYSLEDRCRNGPEAGGAALGNEIVFEARCVAGTDTGLGGTYRATAMPNMPIAQDARDLMNRIFQGRANWSGASSSRQDSGESTAREVLSHLQSIGSDIDRRNLPVVYEQDDRP</sequence>
<comment type="subunit">
    <text evidence="3">Homodimer.</text>
</comment>
<keyword evidence="9" id="KW-0851">Voltage-gated channel</keyword>
<dbReference type="SUPFAM" id="SSF81324">
    <property type="entry name" value="Voltage-gated potassium channels"/>
    <property type="match status" value="1"/>
</dbReference>
<comment type="caution">
    <text evidence="17">The sequence shown here is derived from an EMBL/GenBank/DDBJ whole genome shotgun (WGS) entry which is preliminary data.</text>
</comment>
<keyword evidence="4" id="KW-0813">Transport</keyword>
<keyword evidence="18" id="KW-1185">Reference proteome</keyword>
<dbReference type="OrthoDB" id="541396at2759"/>
<feature type="transmembrane region" description="Helical" evidence="15">
    <location>
        <begin position="280"/>
        <end position="303"/>
    </location>
</feature>
<evidence type="ECO:0000256" key="5">
    <source>
        <dbReference type="ARBA" id="ARBA00022673"/>
    </source>
</evidence>
<evidence type="ECO:0000256" key="9">
    <source>
        <dbReference type="ARBA" id="ARBA00022882"/>
    </source>
</evidence>
<evidence type="ECO:0000256" key="4">
    <source>
        <dbReference type="ARBA" id="ARBA00022448"/>
    </source>
</evidence>
<dbReference type="SUPFAM" id="SSF47473">
    <property type="entry name" value="EF-hand"/>
    <property type="match status" value="1"/>
</dbReference>
<keyword evidence="11" id="KW-0406">Ion transport</keyword>
<evidence type="ECO:0000313" key="17">
    <source>
        <dbReference type="EMBL" id="CAD7699227.1"/>
    </source>
</evidence>
<dbReference type="InterPro" id="IPR044581">
    <property type="entry name" value="TPC1_plant"/>
</dbReference>
<comment type="similarity">
    <text evidence="2">Belongs to the calcium channel alpha-1 subunit (TC 1.A.1.11) family. Two pore calcium channel subfamily.</text>
</comment>
<evidence type="ECO:0000256" key="3">
    <source>
        <dbReference type="ARBA" id="ARBA00011738"/>
    </source>
</evidence>
<feature type="transmembrane region" description="Helical" evidence="15">
    <location>
        <begin position="243"/>
        <end position="260"/>
    </location>
</feature>
<evidence type="ECO:0000256" key="15">
    <source>
        <dbReference type="SAM" id="Phobius"/>
    </source>
</evidence>
<name>A0A8S1IW78_9CHLO</name>
<keyword evidence="13" id="KW-0407">Ion channel</keyword>
<feature type="transmembrane region" description="Helical" evidence="15">
    <location>
        <begin position="421"/>
        <end position="446"/>
    </location>
</feature>
<evidence type="ECO:0000256" key="7">
    <source>
        <dbReference type="ARBA" id="ARBA00022737"/>
    </source>
</evidence>
<keyword evidence="10 15" id="KW-1133">Transmembrane helix</keyword>
<feature type="region of interest" description="Disordered" evidence="14">
    <location>
        <begin position="1"/>
        <end position="34"/>
    </location>
</feature>
<dbReference type="Gene3D" id="1.10.287.70">
    <property type="match status" value="2"/>
</dbReference>
<dbReference type="PANTHER" id="PTHR46988">
    <property type="entry name" value="TWO PORE CALCIUM CHANNEL PROTEIN 1"/>
    <property type="match status" value="1"/>
</dbReference>
<dbReference type="InterPro" id="IPR018247">
    <property type="entry name" value="EF_Hand_1_Ca_BS"/>
</dbReference>
<dbReference type="InterPro" id="IPR011992">
    <property type="entry name" value="EF-hand-dom_pair"/>
</dbReference>
<keyword evidence="5" id="KW-0107">Calcium channel</keyword>
<evidence type="ECO:0000256" key="1">
    <source>
        <dbReference type="ARBA" id="ARBA00004141"/>
    </source>
</evidence>
<protein>
    <recommendedName>
        <fullName evidence="16">EF-hand domain-containing protein</fullName>
    </recommendedName>
</protein>
<proteinExistence type="inferred from homology"/>
<feature type="domain" description="EF-hand" evidence="16">
    <location>
        <begin position="360"/>
        <end position="395"/>
    </location>
</feature>
<dbReference type="GO" id="GO:0005509">
    <property type="term" value="F:calcium ion binding"/>
    <property type="evidence" value="ECO:0007669"/>
    <property type="project" value="InterPro"/>
</dbReference>
<keyword evidence="6 15" id="KW-0812">Transmembrane</keyword>
<feature type="transmembrane region" description="Helical" evidence="15">
    <location>
        <begin position="155"/>
        <end position="177"/>
    </location>
</feature>
<feature type="transmembrane region" description="Helical" evidence="15">
    <location>
        <begin position="633"/>
        <end position="653"/>
    </location>
</feature>
<keyword evidence="8" id="KW-0106">Calcium</keyword>
<feature type="transmembrane region" description="Helical" evidence="15">
    <location>
        <begin position="567"/>
        <end position="586"/>
    </location>
</feature>
<organism evidence="17 18">
    <name type="scientific">Ostreobium quekettii</name>
    <dbReference type="NCBI Taxonomy" id="121088"/>
    <lineage>
        <taxon>Eukaryota</taxon>
        <taxon>Viridiplantae</taxon>
        <taxon>Chlorophyta</taxon>
        <taxon>core chlorophytes</taxon>
        <taxon>Ulvophyceae</taxon>
        <taxon>TCBD clade</taxon>
        <taxon>Bryopsidales</taxon>
        <taxon>Ostreobineae</taxon>
        <taxon>Ostreobiaceae</taxon>
        <taxon>Ostreobium</taxon>
    </lineage>
</organism>
<feature type="transmembrane region" description="Helical" evidence="15">
    <location>
        <begin position="504"/>
        <end position="523"/>
    </location>
</feature>
<dbReference type="Gene3D" id="1.20.120.350">
    <property type="entry name" value="Voltage-gated potassium channels. Chain C"/>
    <property type="match status" value="1"/>
</dbReference>
<evidence type="ECO:0000256" key="2">
    <source>
        <dbReference type="ARBA" id="ARBA00009286"/>
    </source>
</evidence>
<evidence type="ECO:0000256" key="6">
    <source>
        <dbReference type="ARBA" id="ARBA00022692"/>
    </source>
</evidence>
<dbReference type="EMBL" id="CAJHUC010000973">
    <property type="protein sequence ID" value="CAD7699227.1"/>
    <property type="molecule type" value="Genomic_DNA"/>
</dbReference>
<dbReference type="PROSITE" id="PS00018">
    <property type="entry name" value="EF_HAND_1"/>
    <property type="match status" value="1"/>
</dbReference>